<dbReference type="InterPro" id="IPR042160">
    <property type="entry name" value="HD-Zip_IV"/>
</dbReference>
<feature type="compositionally biased region" description="Polar residues" evidence="1">
    <location>
        <begin position="1"/>
        <end position="12"/>
    </location>
</feature>
<evidence type="ECO:0000313" key="3">
    <source>
        <dbReference type="Proteomes" id="UP001632038"/>
    </source>
</evidence>
<proteinExistence type="predicted"/>
<dbReference type="PANTHER" id="PTHR45654">
    <property type="entry name" value="HOMEOBOX-LEUCINE ZIPPER PROTEIN MERISTEM L1"/>
    <property type="match status" value="1"/>
</dbReference>
<protein>
    <recommendedName>
        <fullName evidence="4">BZIP domain-containing protein</fullName>
    </recommendedName>
</protein>
<comment type="caution">
    <text evidence="2">The sequence shown here is derived from an EMBL/GenBank/DDBJ whole genome shotgun (WGS) entry which is preliminary data.</text>
</comment>
<evidence type="ECO:0000313" key="2">
    <source>
        <dbReference type="EMBL" id="KAL3634292.1"/>
    </source>
</evidence>
<dbReference type="Proteomes" id="UP001632038">
    <property type="component" value="Unassembled WGS sequence"/>
</dbReference>
<keyword evidence="3" id="KW-1185">Reference proteome</keyword>
<evidence type="ECO:0008006" key="4">
    <source>
        <dbReference type="Google" id="ProtNLM"/>
    </source>
</evidence>
<accession>A0ABD3D0F5</accession>
<evidence type="ECO:0000256" key="1">
    <source>
        <dbReference type="SAM" id="MobiDB-lite"/>
    </source>
</evidence>
<gene>
    <name evidence="2" type="ORF">CASFOL_021346</name>
</gene>
<dbReference type="AlphaFoldDB" id="A0ABD3D0F5"/>
<feature type="region of interest" description="Disordered" evidence="1">
    <location>
        <begin position="118"/>
        <end position="137"/>
    </location>
</feature>
<organism evidence="2 3">
    <name type="scientific">Castilleja foliolosa</name>
    <dbReference type="NCBI Taxonomy" id="1961234"/>
    <lineage>
        <taxon>Eukaryota</taxon>
        <taxon>Viridiplantae</taxon>
        <taxon>Streptophyta</taxon>
        <taxon>Embryophyta</taxon>
        <taxon>Tracheophyta</taxon>
        <taxon>Spermatophyta</taxon>
        <taxon>Magnoliopsida</taxon>
        <taxon>eudicotyledons</taxon>
        <taxon>Gunneridae</taxon>
        <taxon>Pentapetalae</taxon>
        <taxon>asterids</taxon>
        <taxon>lamiids</taxon>
        <taxon>Lamiales</taxon>
        <taxon>Orobanchaceae</taxon>
        <taxon>Pedicularideae</taxon>
        <taxon>Castillejinae</taxon>
        <taxon>Castilleja</taxon>
    </lineage>
</organism>
<dbReference type="EMBL" id="JAVIJP010000028">
    <property type="protein sequence ID" value="KAL3634292.1"/>
    <property type="molecule type" value="Genomic_DNA"/>
</dbReference>
<feature type="region of interest" description="Disordered" evidence="1">
    <location>
        <begin position="1"/>
        <end position="24"/>
    </location>
</feature>
<dbReference type="PANTHER" id="PTHR45654:SF5">
    <property type="entry name" value="HOMEOBOX-LEUCINE ZIPPER PROTEIN ANTHOCYANINLESS 2-RELATED"/>
    <property type="match status" value="1"/>
</dbReference>
<sequence>MDDPTSQNLGQKLQNSPPPLLQSPIPSPILLPLLRFRSSRHRVMRLQALQLETLHQTLDPDPPARLHDGAHSKRPCLADRATSSFSIDAILDMSKLSLFDDDKVLSLSAARKRWFARKRRRRGGSRSTQLERHENSMLRSKNDKLRAGNMSIREAMRNPMCTNCGGPAVLGEISLEEQHLRIENARLKDELDHVCALAGKFLGRPISSLAPPTPNSRLELGVGTNGFGLNPTLPLVPSDFNVGISSPPKSTMNVIPIEKSYERSMYLELALTEPAPIYLWRPEGRIRAGWAWFLLGTIAQLAVVT</sequence>
<reference evidence="3" key="1">
    <citation type="journal article" date="2024" name="IScience">
        <title>Strigolactones Initiate the Formation of Haustorium-like Structures in Castilleja.</title>
        <authorList>
            <person name="Buerger M."/>
            <person name="Peterson D."/>
            <person name="Chory J."/>
        </authorList>
    </citation>
    <scope>NUCLEOTIDE SEQUENCE [LARGE SCALE GENOMIC DNA]</scope>
</reference>
<name>A0ABD3D0F5_9LAMI</name>